<dbReference type="Gene3D" id="1.10.1740.10">
    <property type="match status" value="1"/>
</dbReference>
<dbReference type="InterPro" id="IPR014284">
    <property type="entry name" value="RNA_pol_sigma-70_dom"/>
</dbReference>
<evidence type="ECO:0000256" key="4">
    <source>
        <dbReference type="ARBA" id="ARBA00023163"/>
    </source>
</evidence>
<keyword evidence="2" id="KW-0805">Transcription regulation</keyword>
<dbReference type="NCBIfam" id="TIGR02937">
    <property type="entry name" value="sigma70-ECF"/>
    <property type="match status" value="1"/>
</dbReference>
<evidence type="ECO:0000313" key="8">
    <source>
        <dbReference type="Proteomes" id="UP000181901"/>
    </source>
</evidence>
<keyword evidence="4" id="KW-0804">Transcription</keyword>
<accession>A0A1J5N704</accession>
<evidence type="ECO:0000259" key="6">
    <source>
        <dbReference type="Pfam" id="PF08281"/>
    </source>
</evidence>
<protein>
    <submittedName>
        <fullName evidence="7">ECF RNA polymerase sigma factor SigW</fullName>
    </submittedName>
</protein>
<dbReference type="SUPFAM" id="SSF88659">
    <property type="entry name" value="Sigma3 and sigma4 domains of RNA polymerase sigma factors"/>
    <property type="match status" value="1"/>
</dbReference>
<dbReference type="Proteomes" id="UP000181901">
    <property type="component" value="Unassembled WGS sequence"/>
</dbReference>
<dbReference type="InterPro" id="IPR007627">
    <property type="entry name" value="RNA_pol_sigma70_r2"/>
</dbReference>
<evidence type="ECO:0000259" key="5">
    <source>
        <dbReference type="Pfam" id="PF04542"/>
    </source>
</evidence>
<dbReference type="PANTHER" id="PTHR43133">
    <property type="entry name" value="RNA POLYMERASE ECF-TYPE SIGMA FACTO"/>
    <property type="match status" value="1"/>
</dbReference>
<dbReference type="RefSeq" id="WP_071544630.1">
    <property type="nucleotide sequence ID" value="NZ_LKAQ01000004.1"/>
</dbReference>
<dbReference type="InterPro" id="IPR039425">
    <property type="entry name" value="RNA_pol_sigma-70-like"/>
</dbReference>
<dbReference type="GO" id="GO:0016987">
    <property type="term" value="F:sigma factor activity"/>
    <property type="evidence" value="ECO:0007669"/>
    <property type="project" value="UniProtKB-KW"/>
</dbReference>
<dbReference type="PANTHER" id="PTHR43133:SF51">
    <property type="entry name" value="RNA POLYMERASE SIGMA FACTOR"/>
    <property type="match status" value="1"/>
</dbReference>
<dbReference type="Pfam" id="PF04542">
    <property type="entry name" value="Sigma70_r2"/>
    <property type="match status" value="1"/>
</dbReference>
<evidence type="ECO:0000256" key="3">
    <source>
        <dbReference type="ARBA" id="ARBA00023082"/>
    </source>
</evidence>
<keyword evidence="3" id="KW-0731">Sigma factor</keyword>
<dbReference type="OrthoDB" id="5511424at2"/>
<proteinExistence type="inferred from homology"/>
<sequence length="185" mass="21651">MKEKREAEIVRNILLGEVRLYGDLVREYQGPVYNLMLRMTGDADVSADLAQDAFVRAYEKLETFNQRRRFFPWLYTLALNVARDWLRKEGRDRHVFVEDASVMVREQDRRDESRAMNDRLDGAKAFETVMALDPKYREALILRYRHDFTMQEIASTLGIGVSAVKMRLSRGLDMVRHRFDGGSNP</sequence>
<dbReference type="EMBL" id="LKAQ01000004">
    <property type="protein sequence ID" value="OIQ49079.1"/>
    <property type="molecule type" value="Genomic_DNA"/>
</dbReference>
<dbReference type="CDD" id="cd06171">
    <property type="entry name" value="Sigma70_r4"/>
    <property type="match status" value="1"/>
</dbReference>
<dbReference type="GO" id="GO:0006352">
    <property type="term" value="P:DNA-templated transcription initiation"/>
    <property type="evidence" value="ECO:0007669"/>
    <property type="project" value="InterPro"/>
</dbReference>
<evidence type="ECO:0000256" key="2">
    <source>
        <dbReference type="ARBA" id="ARBA00023015"/>
    </source>
</evidence>
<keyword evidence="8" id="KW-1185">Reference proteome</keyword>
<dbReference type="AlphaFoldDB" id="A0A1J5N704"/>
<feature type="domain" description="RNA polymerase sigma-70 region 2" evidence="5">
    <location>
        <begin position="24"/>
        <end position="91"/>
    </location>
</feature>
<dbReference type="InterPro" id="IPR036388">
    <property type="entry name" value="WH-like_DNA-bd_sf"/>
</dbReference>
<organism evidence="7 8">
    <name type="scientific">Pseudodesulfovibrio hydrargyri</name>
    <dbReference type="NCBI Taxonomy" id="2125990"/>
    <lineage>
        <taxon>Bacteria</taxon>
        <taxon>Pseudomonadati</taxon>
        <taxon>Thermodesulfobacteriota</taxon>
        <taxon>Desulfovibrionia</taxon>
        <taxon>Desulfovibrionales</taxon>
        <taxon>Desulfovibrionaceae</taxon>
    </lineage>
</organism>
<comment type="caution">
    <text evidence="7">The sequence shown here is derived from an EMBL/GenBank/DDBJ whole genome shotgun (WGS) entry which is preliminary data.</text>
</comment>
<comment type="similarity">
    <text evidence="1">Belongs to the sigma-70 factor family. ECF subfamily.</text>
</comment>
<dbReference type="InterPro" id="IPR013249">
    <property type="entry name" value="RNA_pol_sigma70_r4_t2"/>
</dbReference>
<evidence type="ECO:0000256" key="1">
    <source>
        <dbReference type="ARBA" id="ARBA00010641"/>
    </source>
</evidence>
<name>A0A1J5N704_9BACT</name>
<reference evidence="7 8" key="1">
    <citation type="submission" date="2015-09" db="EMBL/GenBank/DDBJ databases">
        <title>Genome of Desulfovibrio dechloracetivorans BerOc1, a mercury methylating strain isolated from highly hydrocarbons and metals contaminated coastal sediments.</title>
        <authorList>
            <person name="Goni Urriza M."/>
            <person name="Gassie C."/>
            <person name="Bouchez O."/>
            <person name="Klopp C."/>
            <person name="Ranchou-Peyruse A."/>
            <person name="Remy G."/>
        </authorList>
    </citation>
    <scope>NUCLEOTIDE SEQUENCE [LARGE SCALE GENOMIC DNA]</scope>
    <source>
        <strain evidence="7 8">BerOc1</strain>
    </source>
</reference>
<gene>
    <name evidence="7" type="primary">sigW</name>
    <name evidence="7" type="ORF">BerOc1_00999</name>
</gene>
<dbReference type="GO" id="GO:0003677">
    <property type="term" value="F:DNA binding"/>
    <property type="evidence" value="ECO:0007669"/>
    <property type="project" value="InterPro"/>
</dbReference>
<dbReference type="InterPro" id="IPR013325">
    <property type="entry name" value="RNA_pol_sigma_r2"/>
</dbReference>
<dbReference type="SUPFAM" id="SSF88946">
    <property type="entry name" value="Sigma2 domain of RNA polymerase sigma factors"/>
    <property type="match status" value="1"/>
</dbReference>
<dbReference type="Pfam" id="PF08281">
    <property type="entry name" value="Sigma70_r4_2"/>
    <property type="match status" value="1"/>
</dbReference>
<feature type="domain" description="RNA polymerase sigma factor 70 region 4 type 2" evidence="6">
    <location>
        <begin position="129"/>
        <end position="172"/>
    </location>
</feature>
<dbReference type="InterPro" id="IPR013324">
    <property type="entry name" value="RNA_pol_sigma_r3/r4-like"/>
</dbReference>
<dbReference type="Gene3D" id="1.10.10.10">
    <property type="entry name" value="Winged helix-like DNA-binding domain superfamily/Winged helix DNA-binding domain"/>
    <property type="match status" value="1"/>
</dbReference>
<evidence type="ECO:0000313" key="7">
    <source>
        <dbReference type="EMBL" id="OIQ49079.1"/>
    </source>
</evidence>